<dbReference type="InterPro" id="IPR007525">
    <property type="entry name" value="FrhB_FdhB_C"/>
</dbReference>
<dbReference type="HOGENOM" id="CLU_038110_0_0_0"/>
<gene>
    <name evidence="3" type="ordered locus">Caur_2555</name>
</gene>
<dbReference type="Pfam" id="PF04432">
    <property type="entry name" value="FrhB_FdhB_C"/>
    <property type="match status" value="1"/>
</dbReference>
<evidence type="ECO:0000259" key="2">
    <source>
        <dbReference type="Pfam" id="PF04432"/>
    </source>
</evidence>
<proteinExistence type="predicted"/>
<feature type="domain" description="Coenzyme F420 hydrogenase/dehydrogenase beta subunit C-terminal" evidence="2">
    <location>
        <begin position="173"/>
        <end position="319"/>
    </location>
</feature>
<dbReference type="Proteomes" id="UP000002008">
    <property type="component" value="Chromosome"/>
</dbReference>
<dbReference type="InterPro" id="IPR007516">
    <property type="entry name" value="Co_F420_Hydgase/DH_bsu_N"/>
</dbReference>
<evidence type="ECO:0000259" key="1">
    <source>
        <dbReference type="Pfam" id="PF04422"/>
    </source>
</evidence>
<dbReference type="KEGG" id="cau:Caur_2555"/>
<dbReference type="EMBL" id="CP000909">
    <property type="protein sequence ID" value="ABY35761.1"/>
    <property type="molecule type" value="Genomic_DNA"/>
</dbReference>
<dbReference type="RefSeq" id="WP_012258414.1">
    <property type="nucleotide sequence ID" value="NC_010175.1"/>
</dbReference>
<dbReference type="eggNOG" id="COG1035">
    <property type="taxonomic scope" value="Bacteria"/>
</dbReference>
<dbReference type="STRING" id="324602.Caur_2555"/>
<organism evidence="3 4">
    <name type="scientific">Chloroflexus aurantiacus (strain ATCC 29366 / DSM 635 / J-10-fl)</name>
    <dbReference type="NCBI Taxonomy" id="324602"/>
    <lineage>
        <taxon>Bacteria</taxon>
        <taxon>Bacillati</taxon>
        <taxon>Chloroflexota</taxon>
        <taxon>Chloroflexia</taxon>
        <taxon>Chloroflexales</taxon>
        <taxon>Chloroflexineae</taxon>
        <taxon>Chloroflexaceae</taxon>
        <taxon>Chloroflexus</taxon>
    </lineage>
</organism>
<dbReference type="Pfam" id="PF04422">
    <property type="entry name" value="FrhB_FdhB_N"/>
    <property type="match status" value="1"/>
</dbReference>
<dbReference type="PATRIC" id="fig|324602.8.peg.2880"/>
<evidence type="ECO:0000313" key="3">
    <source>
        <dbReference type="EMBL" id="ABY35761.1"/>
    </source>
</evidence>
<sequence>MSTALSPNVPRRPKPSRQLAEIALLSREERLAGRPKLCSDCGICTGELRPFMAQSCVFVNNRAEEIERRLHGRNRRDGDELLFGIYRDLRVFRMRPPVPDAQWSGAVTSLGALLLEHGLVEGVITTGAVPGTRYAPLPILARTPDEVRATRGNKPCLAPTLDVLTQVRQSGLRRIAYIGTGCQVHALRAIEDQLGLERLYVIGIPCTDNTTYPDLQRFLQVVSRSPETVIHHEFMQDFRIWLKHEDGSVEKVNFVDLDVDRLGGQLGVFPPACLSCFDYQNGLSDLTIGYMGAPLPPDERWQWTLIRTERGAELYDLLRSHVEEREPISGGDRTRGMPAYIQMLRQPRKRPPWPIRQLVAFIQRRSGPKGLEFARSVIEMKLLRNLQFVRERHGRLERRIVPGYVYRALARYADVYRREFNRDLEPSAS</sequence>
<dbReference type="GO" id="GO:0052592">
    <property type="term" value="F:oxidoreductase activity, acting on CH or CH2 groups, with an iron-sulfur protein as acceptor"/>
    <property type="evidence" value="ECO:0000318"/>
    <property type="project" value="GO_Central"/>
</dbReference>
<name>A9WIN4_CHLAA</name>
<keyword evidence="4" id="KW-1185">Reference proteome</keyword>
<dbReference type="PANTHER" id="PTHR31332">
    <property type="entry name" value="7-HYDROXYMETHYL CHLOROPHYLL A REDUCTASE, CHLOROPLASTIC"/>
    <property type="match status" value="1"/>
</dbReference>
<protein>
    <submittedName>
        <fullName evidence="3">Coenzyme F420 hydrogenase/dehydrogenase beta subunit domain protein</fullName>
    </submittedName>
</protein>
<feature type="domain" description="Coenzyme F420 hydrogenase/dehydrogenase beta subunit N-terminal" evidence="1">
    <location>
        <begin position="96"/>
        <end position="164"/>
    </location>
</feature>
<evidence type="ECO:0000313" key="4">
    <source>
        <dbReference type="Proteomes" id="UP000002008"/>
    </source>
</evidence>
<dbReference type="AlphaFoldDB" id="A9WIN4"/>
<reference evidence="4" key="1">
    <citation type="journal article" date="2011" name="BMC Genomics">
        <title>Complete genome sequence of the filamentous anoxygenic phototrophic bacterium Chloroflexus aurantiacus.</title>
        <authorList>
            <person name="Tang K.H."/>
            <person name="Barry K."/>
            <person name="Chertkov O."/>
            <person name="Dalin E."/>
            <person name="Han C.S."/>
            <person name="Hauser L.J."/>
            <person name="Honchak B.M."/>
            <person name="Karbach L.E."/>
            <person name="Land M.L."/>
            <person name="Lapidus A."/>
            <person name="Larimer F.W."/>
            <person name="Mikhailova N."/>
            <person name="Pitluck S."/>
            <person name="Pierson B.K."/>
            <person name="Blankenship R.E."/>
        </authorList>
    </citation>
    <scope>NUCLEOTIDE SEQUENCE [LARGE SCALE GENOMIC DNA]</scope>
    <source>
        <strain evidence="4">ATCC 29366 / DSM 635 / J-10-fl</strain>
    </source>
</reference>
<dbReference type="InterPro" id="IPR045220">
    <property type="entry name" value="FRHB/FDHB/HCAR-like"/>
</dbReference>
<dbReference type="PANTHER" id="PTHR31332:SF0">
    <property type="entry name" value="7-HYDROXYMETHYL CHLOROPHYLL A REDUCTASE, CHLOROPLASTIC"/>
    <property type="match status" value="1"/>
</dbReference>
<accession>A9WIN4</accession>
<dbReference type="InParanoid" id="A9WIN4"/>
<dbReference type="EnsemblBacteria" id="ABY35761">
    <property type="protein sequence ID" value="ABY35761"/>
    <property type="gene ID" value="Caur_2555"/>
</dbReference>